<dbReference type="Pfam" id="PF01425">
    <property type="entry name" value="Amidase"/>
    <property type="match status" value="1"/>
</dbReference>
<keyword evidence="4" id="KW-1185">Reference proteome</keyword>
<evidence type="ECO:0000259" key="2">
    <source>
        <dbReference type="Pfam" id="PF01425"/>
    </source>
</evidence>
<dbReference type="Proteomes" id="UP000722485">
    <property type="component" value="Unassembled WGS sequence"/>
</dbReference>
<dbReference type="Gene3D" id="3.90.1300.10">
    <property type="entry name" value="Amidase signature (AS) domain"/>
    <property type="match status" value="1"/>
</dbReference>
<dbReference type="AlphaFoldDB" id="A0A9P5HEN0"/>
<dbReference type="OrthoDB" id="5423360at2759"/>
<dbReference type="EMBL" id="JAANBB010000021">
    <property type="protein sequence ID" value="KAF7555388.1"/>
    <property type="molecule type" value="Genomic_DNA"/>
</dbReference>
<organism evidence="3 4">
    <name type="scientific">Cylindrodendrum hubeiense</name>
    <dbReference type="NCBI Taxonomy" id="595255"/>
    <lineage>
        <taxon>Eukaryota</taxon>
        <taxon>Fungi</taxon>
        <taxon>Dikarya</taxon>
        <taxon>Ascomycota</taxon>
        <taxon>Pezizomycotina</taxon>
        <taxon>Sordariomycetes</taxon>
        <taxon>Hypocreomycetidae</taxon>
        <taxon>Hypocreales</taxon>
        <taxon>Nectriaceae</taxon>
        <taxon>Cylindrodendrum</taxon>
    </lineage>
</organism>
<feature type="compositionally biased region" description="Polar residues" evidence="1">
    <location>
        <begin position="153"/>
        <end position="165"/>
    </location>
</feature>
<dbReference type="PANTHER" id="PTHR46310:SF7">
    <property type="entry name" value="AMIDASE 1"/>
    <property type="match status" value="1"/>
</dbReference>
<evidence type="ECO:0000313" key="3">
    <source>
        <dbReference type="EMBL" id="KAF7555388.1"/>
    </source>
</evidence>
<sequence>MVFIGPGPDDIEITPEALRYLRSLGNTATISDITLFPQLLPGPYALVKQVLREVWKLVDDSNGTCMATLRPLSNFALPSRIISEAAHSSPIGGLRVLVDDNIHLKGIKTAMGNKAVDNTRPPPTKSAECIQQLVDLGVVVAGKTRMTPFGNLESPTESPGCQTPRNPRGDGYQLPGEGGSGGACAIAAYEWLDIAIVTDTWGSLTRCSLRCGCFSLRPSIGVLPTEGAEPSWDTPGILARDMQKFRDFADDWLDLDALDNRKPFSSIIWPIDFWNMMDPAQTEIARTFAQVMRRVLAVTLEDISFEQMWATSPPSEACGLWMEAFMNPATAAMAYEVYHSNDEFCVEGQELFHEAPNTGVPNESLWSIGKTVCKAYRDAGFQRIDIYKKWFYDTIFAGNRSNALIVLPLETISQIHWDKPPT</sequence>
<dbReference type="SUPFAM" id="SSF75304">
    <property type="entry name" value="Amidase signature (AS) enzymes"/>
    <property type="match status" value="1"/>
</dbReference>
<dbReference type="PANTHER" id="PTHR46310">
    <property type="entry name" value="AMIDASE 1"/>
    <property type="match status" value="1"/>
</dbReference>
<evidence type="ECO:0000313" key="4">
    <source>
        <dbReference type="Proteomes" id="UP000722485"/>
    </source>
</evidence>
<protein>
    <recommendedName>
        <fullName evidence="2">Amidase domain-containing protein</fullName>
    </recommendedName>
</protein>
<reference evidence="3" key="1">
    <citation type="submission" date="2020-03" db="EMBL/GenBank/DDBJ databases">
        <title>Draft Genome Sequence of Cylindrodendrum hubeiense.</title>
        <authorList>
            <person name="Buettner E."/>
            <person name="Kellner H."/>
        </authorList>
    </citation>
    <scope>NUCLEOTIDE SEQUENCE</scope>
    <source>
        <strain evidence="3">IHI 201604</strain>
    </source>
</reference>
<dbReference type="InterPro" id="IPR023631">
    <property type="entry name" value="Amidase_dom"/>
</dbReference>
<comment type="caution">
    <text evidence="3">The sequence shown here is derived from an EMBL/GenBank/DDBJ whole genome shotgun (WGS) entry which is preliminary data.</text>
</comment>
<feature type="domain" description="Amidase" evidence="2">
    <location>
        <begin position="86"/>
        <end position="257"/>
    </location>
</feature>
<gene>
    <name evidence="3" type="ORF">G7Z17_g2234</name>
</gene>
<accession>A0A9P5HEN0</accession>
<proteinExistence type="predicted"/>
<name>A0A9P5HEN0_9HYPO</name>
<evidence type="ECO:0000256" key="1">
    <source>
        <dbReference type="SAM" id="MobiDB-lite"/>
    </source>
</evidence>
<feature type="region of interest" description="Disordered" evidence="1">
    <location>
        <begin position="148"/>
        <end position="168"/>
    </location>
</feature>
<dbReference type="InterPro" id="IPR036928">
    <property type="entry name" value="AS_sf"/>
</dbReference>